<dbReference type="Gene3D" id="2.40.10.170">
    <property type="match status" value="1"/>
</dbReference>
<dbReference type="InterPro" id="IPR048792">
    <property type="entry name" value="CarD_C"/>
</dbReference>
<dbReference type="OrthoDB" id="9786074at2"/>
<accession>A0A5C6W0G0</accession>
<dbReference type="PANTHER" id="PTHR38447:SF1">
    <property type="entry name" value="RNA POLYMERASE-BINDING TRANSCRIPTION FACTOR CARD"/>
    <property type="match status" value="1"/>
</dbReference>
<evidence type="ECO:0000259" key="1">
    <source>
        <dbReference type="SMART" id="SM01058"/>
    </source>
</evidence>
<gene>
    <name evidence="2" type="ORF">FS935_10750</name>
</gene>
<keyword evidence="3" id="KW-1185">Reference proteome</keyword>
<sequence>MMIIHYTEVDYLFKIGDHIMYPMHGAGIIEGIEDKEIQGEIQQYFVIKIPMNNMQVLIPLKKIKNSHIRSVADDQAIKNILDIFHNGESDSSLTWKQRYKINSDKMKTGKFQESAEVVRDLMRIQNDKALNSSEKQMLDNAKKMLVSELGIIRGISEVQASNLLKDPVAAAAI</sequence>
<dbReference type="InterPro" id="IPR036101">
    <property type="entry name" value="CarD-like/TRCF_RID_sf"/>
</dbReference>
<dbReference type="Pfam" id="PF02559">
    <property type="entry name" value="CarD_TRCF_RID"/>
    <property type="match status" value="1"/>
</dbReference>
<dbReference type="Pfam" id="PF21095">
    <property type="entry name" value="CarD_C"/>
    <property type="match status" value="1"/>
</dbReference>
<dbReference type="InterPro" id="IPR042215">
    <property type="entry name" value="CarD-like_C"/>
</dbReference>
<proteinExistence type="predicted"/>
<comment type="caution">
    <text evidence="2">The sequence shown here is derived from an EMBL/GenBank/DDBJ whole genome shotgun (WGS) entry which is preliminary data.</text>
</comment>
<dbReference type="InterPro" id="IPR003711">
    <property type="entry name" value="CarD-like/TRCF_RID"/>
</dbReference>
<dbReference type="Proteomes" id="UP000321363">
    <property type="component" value="Unassembled WGS sequence"/>
</dbReference>
<evidence type="ECO:0000313" key="2">
    <source>
        <dbReference type="EMBL" id="TXC91359.1"/>
    </source>
</evidence>
<dbReference type="Gene3D" id="1.20.58.1290">
    <property type="entry name" value="CarD-like, C-terminal domain"/>
    <property type="match status" value="1"/>
</dbReference>
<dbReference type="PANTHER" id="PTHR38447">
    <property type="entry name" value="TRANSCRIPTION FACTOR YDEB-RELATED"/>
    <property type="match status" value="1"/>
</dbReference>
<feature type="domain" description="CarD-like/TRCF RNAP-interacting" evidence="1">
    <location>
        <begin position="12"/>
        <end position="122"/>
    </location>
</feature>
<dbReference type="AlphaFoldDB" id="A0A5C6W0G0"/>
<dbReference type="SMART" id="SM01058">
    <property type="entry name" value="CarD_TRCF"/>
    <property type="match status" value="1"/>
</dbReference>
<protein>
    <submittedName>
        <fullName evidence="2">Transcription factor YdeB</fullName>
    </submittedName>
</protein>
<name>A0A5C6W0G0_9BACI</name>
<dbReference type="SUPFAM" id="SSF141259">
    <property type="entry name" value="CarD-like"/>
    <property type="match status" value="1"/>
</dbReference>
<dbReference type="EMBL" id="VOQF01000005">
    <property type="protein sequence ID" value="TXC91359.1"/>
    <property type="molecule type" value="Genomic_DNA"/>
</dbReference>
<organism evidence="2 3">
    <name type="scientific">Metabacillus litoralis</name>
    <dbReference type="NCBI Taxonomy" id="152268"/>
    <lineage>
        <taxon>Bacteria</taxon>
        <taxon>Bacillati</taxon>
        <taxon>Bacillota</taxon>
        <taxon>Bacilli</taxon>
        <taxon>Bacillales</taxon>
        <taxon>Bacillaceae</taxon>
        <taxon>Metabacillus</taxon>
    </lineage>
</organism>
<dbReference type="GO" id="GO:0009303">
    <property type="term" value="P:rRNA transcription"/>
    <property type="evidence" value="ECO:0007669"/>
    <property type="project" value="TreeGrafter"/>
</dbReference>
<dbReference type="InterPro" id="IPR052531">
    <property type="entry name" value="CarD-like_regulator"/>
</dbReference>
<reference evidence="2 3" key="1">
    <citation type="journal article" date="2005" name="Int. J. Syst. Evol. Microbiol.">
        <title>Bacillus litoralis sp. nov., isolated from a tidal flat of the Yellow Sea in Korea.</title>
        <authorList>
            <person name="Yoon J.H."/>
            <person name="Oh T.K."/>
        </authorList>
    </citation>
    <scope>NUCLEOTIDE SEQUENCE [LARGE SCALE GENOMIC DNA]</scope>
    <source>
        <strain evidence="2 3">SW-211</strain>
    </source>
</reference>
<evidence type="ECO:0000313" key="3">
    <source>
        <dbReference type="Proteomes" id="UP000321363"/>
    </source>
</evidence>